<protein>
    <submittedName>
        <fullName evidence="9">Uncharacterized protein</fullName>
    </submittedName>
</protein>
<keyword evidence="10" id="KW-1185">Reference proteome</keyword>
<feature type="transmembrane region" description="Helical" evidence="8">
    <location>
        <begin position="6"/>
        <end position="32"/>
    </location>
</feature>
<comment type="subcellular location">
    <subcellularLocation>
        <location evidence="1">Membrane</location>
        <topology evidence="1">Multi-pass membrane protein</topology>
    </subcellularLocation>
</comment>
<evidence type="ECO:0000256" key="7">
    <source>
        <dbReference type="SAM" id="MobiDB-lite"/>
    </source>
</evidence>
<evidence type="ECO:0000256" key="1">
    <source>
        <dbReference type="ARBA" id="ARBA00004141"/>
    </source>
</evidence>
<accession>A0A9W9FRL5</accession>
<keyword evidence="3" id="KW-0410">Iron transport</keyword>
<evidence type="ECO:0000256" key="5">
    <source>
        <dbReference type="ARBA" id="ARBA00022989"/>
    </source>
</evidence>
<dbReference type="OrthoDB" id="4364at2759"/>
<evidence type="ECO:0000256" key="8">
    <source>
        <dbReference type="SAM" id="Phobius"/>
    </source>
</evidence>
<proteinExistence type="inferred from homology"/>
<dbReference type="Proteomes" id="UP001141434">
    <property type="component" value="Unassembled WGS sequence"/>
</dbReference>
<evidence type="ECO:0000256" key="4">
    <source>
        <dbReference type="ARBA" id="ARBA00022692"/>
    </source>
</evidence>
<dbReference type="AlphaFoldDB" id="A0A9W9FRL5"/>
<dbReference type="PANTHER" id="PTHR31632">
    <property type="entry name" value="IRON TRANSPORTER FTH1"/>
    <property type="match status" value="1"/>
</dbReference>
<dbReference type="GO" id="GO:0015093">
    <property type="term" value="F:ferrous iron transmembrane transporter activity"/>
    <property type="evidence" value="ECO:0007669"/>
    <property type="project" value="TreeGrafter"/>
</dbReference>
<feature type="transmembrane region" description="Helical" evidence="8">
    <location>
        <begin position="52"/>
        <end position="76"/>
    </location>
</feature>
<reference evidence="9" key="1">
    <citation type="submission" date="2022-11" db="EMBL/GenBank/DDBJ databases">
        <authorList>
            <person name="Petersen C."/>
        </authorList>
    </citation>
    <scope>NUCLEOTIDE SEQUENCE</scope>
    <source>
        <strain evidence="9">IBT 34128</strain>
    </source>
</reference>
<evidence type="ECO:0000256" key="2">
    <source>
        <dbReference type="ARBA" id="ARBA00008333"/>
    </source>
</evidence>
<gene>
    <name evidence="9" type="ORF">NUU61_002052</name>
</gene>
<keyword evidence="3" id="KW-0408">Iron</keyword>
<feature type="transmembrane region" description="Helical" evidence="8">
    <location>
        <begin position="211"/>
        <end position="233"/>
    </location>
</feature>
<keyword evidence="6 8" id="KW-0472">Membrane</keyword>
<evidence type="ECO:0000256" key="6">
    <source>
        <dbReference type="ARBA" id="ARBA00023136"/>
    </source>
</evidence>
<dbReference type="GeneID" id="81391802"/>
<organism evidence="9 10">
    <name type="scientific">Penicillium alfredii</name>
    <dbReference type="NCBI Taxonomy" id="1506179"/>
    <lineage>
        <taxon>Eukaryota</taxon>
        <taxon>Fungi</taxon>
        <taxon>Dikarya</taxon>
        <taxon>Ascomycota</taxon>
        <taxon>Pezizomycotina</taxon>
        <taxon>Eurotiomycetes</taxon>
        <taxon>Eurotiomycetidae</taxon>
        <taxon>Eurotiales</taxon>
        <taxon>Aspergillaceae</taxon>
        <taxon>Penicillium</taxon>
    </lineage>
</organism>
<keyword evidence="4 8" id="KW-0812">Transmembrane</keyword>
<dbReference type="InterPro" id="IPR004923">
    <property type="entry name" value="FTR1/Fip1/EfeU"/>
</dbReference>
<evidence type="ECO:0000256" key="3">
    <source>
        <dbReference type="ARBA" id="ARBA00022496"/>
    </source>
</evidence>
<keyword evidence="3" id="KW-0406">Ion transport</keyword>
<evidence type="ECO:0000313" key="9">
    <source>
        <dbReference type="EMBL" id="KAJ5104705.1"/>
    </source>
</evidence>
<dbReference type="RefSeq" id="XP_056513701.1">
    <property type="nucleotide sequence ID" value="XM_056652634.1"/>
</dbReference>
<feature type="region of interest" description="Disordered" evidence="7">
    <location>
        <begin position="341"/>
        <end position="371"/>
    </location>
</feature>
<keyword evidence="3" id="KW-0813">Transport</keyword>
<feature type="transmembrane region" description="Helical" evidence="8">
    <location>
        <begin position="147"/>
        <end position="168"/>
    </location>
</feature>
<evidence type="ECO:0000313" key="10">
    <source>
        <dbReference type="Proteomes" id="UP001141434"/>
    </source>
</evidence>
<dbReference type="GO" id="GO:0033573">
    <property type="term" value="C:high-affinity iron permease complex"/>
    <property type="evidence" value="ECO:0007669"/>
    <property type="project" value="InterPro"/>
</dbReference>
<sequence>MAVDVFAVPIFFICFRECLETSIIVSVLLAFLKQTLGAEGDRQAYKKLVKQVWCGVGMGLFICLCIGGGMIGAFYGYGKDHFANTEDIWEGVFSLIASVIITVMGAALLRISKLQEKWRVKLAQALEKNEGHQGTAMHRLKKWAEKYAMFLLPFVTVLREGLEAVVFIGGVSLSFPASAFPLPVITGLLAGAAVGYILYRGGNQASLQIFLVVSTCFLYLVSAGLFTRGVWFLENNTWNQSTGGDSSESGSGPGSYDIRQSVWHVNCCNPLLNGGGGWGIFNAVLGWTNSATYGSVISYNLYWLAIILWFVAMRYNECYGRVPLLEPILRHWRARKDLDSPAGRSNGVVESTREGKPLDGGANSRVNEVAP</sequence>
<dbReference type="PANTHER" id="PTHR31632:SF2">
    <property type="entry name" value="PLASMA MEMBRANE IRON PERMEASE"/>
    <property type="match status" value="1"/>
</dbReference>
<feature type="transmembrane region" description="Helical" evidence="8">
    <location>
        <begin position="180"/>
        <end position="199"/>
    </location>
</feature>
<name>A0A9W9FRL5_9EURO</name>
<feature type="transmembrane region" description="Helical" evidence="8">
    <location>
        <begin position="291"/>
        <end position="311"/>
    </location>
</feature>
<dbReference type="EMBL" id="JAPMSZ010000004">
    <property type="protein sequence ID" value="KAJ5104705.1"/>
    <property type="molecule type" value="Genomic_DNA"/>
</dbReference>
<comment type="similarity">
    <text evidence="2">Belongs to the oxidase-dependent Fe transporter (OFeT) (TC 9.A.10.1) family.</text>
</comment>
<comment type="caution">
    <text evidence="9">The sequence shown here is derived from an EMBL/GenBank/DDBJ whole genome shotgun (WGS) entry which is preliminary data.</text>
</comment>
<dbReference type="Pfam" id="PF03239">
    <property type="entry name" value="FTR1"/>
    <property type="match status" value="1"/>
</dbReference>
<feature type="transmembrane region" description="Helical" evidence="8">
    <location>
        <begin position="88"/>
        <end position="109"/>
    </location>
</feature>
<reference evidence="9" key="2">
    <citation type="journal article" date="2023" name="IMA Fungus">
        <title>Comparative genomic study of the Penicillium genus elucidates a diverse pangenome and 15 lateral gene transfer events.</title>
        <authorList>
            <person name="Petersen C."/>
            <person name="Sorensen T."/>
            <person name="Nielsen M.R."/>
            <person name="Sondergaard T.E."/>
            <person name="Sorensen J.L."/>
            <person name="Fitzpatrick D.A."/>
            <person name="Frisvad J.C."/>
            <person name="Nielsen K.L."/>
        </authorList>
    </citation>
    <scope>NUCLEOTIDE SEQUENCE</scope>
    <source>
        <strain evidence="9">IBT 34128</strain>
    </source>
</reference>
<keyword evidence="5 8" id="KW-1133">Transmembrane helix</keyword>